<evidence type="ECO:0000256" key="1">
    <source>
        <dbReference type="SAM" id="MobiDB-lite"/>
    </source>
</evidence>
<evidence type="ECO:0008006" key="4">
    <source>
        <dbReference type="Google" id="ProtNLM"/>
    </source>
</evidence>
<dbReference type="Proteomes" id="UP000094444">
    <property type="component" value="Unassembled WGS sequence"/>
</dbReference>
<organism evidence="2 3">
    <name type="scientific">Diaporthe helianthi</name>
    <dbReference type="NCBI Taxonomy" id="158607"/>
    <lineage>
        <taxon>Eukaryota</taxon>
        <taxon>Fungi</taxon>
        <taxon>Dikarya</taxon>
        <taxon>Ascomycota</taxon>
        <taxon>Pezizomycotina</taxon>
        <taxon>Sordariomycetes</taxon>
        <taxon>Sordariomycetidae</taxon>
        <taxon>Diaporthales</taxon>
        <taxon>Diaporthaceae</taxon>
        <taxon>Diaporthe</taxon>
    </lineage>
</organism>
<proteinExistence type="predicted"/>
<dbReference type="InParanoid" id="A0A2P5IC87"/>
<accession>A0A2P5IC87</accession>
<evidence type="ECO:0000313" key="2">
    <source>
        <dbReference type="EMBL" id="POS80127.1"/>
    </source>
</evidence>
<dbReference type="EMBL" id="MAVT02000068">
    <property type="protein sequence ID" value="POS80127.1"/>
    <property type="molecule type" value="Genomic_DNA"/>
</dbReference>
<keyword evidence="3" id="KW-1185">Reference proteome</keyword>
<dbReference type="AlphaFoldDB" id="A0A2P5IC87"/>
<evidence type="ECO:0000313" key="3">
    <source>
        <dbReference type="Proteomes" id="UP000094444"/>
    </source>
</evidence>
<name>A0A2P5IC87_DIAHE</name>
<comment type="caution">
    <text evidence="2">The sequence shown here is derived from an EMBL/GenBank/DDBJ whole genome shotgun (WGS) entry which is preliminary data.</text>
</comment>
<dbReference type="OrthoDB" id="5222339at2759"/>
<protein>
    <recommendedName>
        <fullName evidence="4">DRBM domain-containing protein</fullName>
    </recommendedName>
</protein>
<gene>
    <name evidence="2" type="ORF">DHEL01_v201463</name>
</gene>
<sequence>MATSNGNNPSFPNPIYQQVKDWAARQEAIEEEIKAPAPLNDVERAFLEQLLKLSSSPLPLPSPSAVQDNTKDYVSLLFQYRQAKPNGNRICFVEDMHAIQNALGNPQWTCAVKLSETSVIEPSINSFPAARFGLDATGSCPPFAKKKDAKQYAAMCAMAWLAKNDLLPPHLRNSVVPQETIPVIQGQPAKRPTEGNGGVLPPPPKRKANDDSLPATQRISMLCHKMGLRPPSYKLTPAHDGTNCIYNGYVDFAEDEDTYDLPEDVGKVTGVMGKDTAKHDMAEQLLPHILKMYRERSEDYESHMASLRS</sequence>
<reference evidence="2" key="1">
    <citation type="submission" date="2017-09" db="EMBL/GenBank/DDBJ databases">
        <title>Polyketide synthases of a Diaporthe helianthi virulent isolate.</title>
        <authorList>
            <person name="Baroncelli R."/>
        </authorList>
    </citation>
    <scope>NUCLEOTIDE SEQUENCE [LARGE SCALE GENOMIC DNA]</scope>
    <source>
        <strain evidence="2">7/96</strain>
    </source>
</reference>
<feature type="region of interest" description="Disordered" evidence="1">
    <location>
        <begin position="185"/>
        <end position="211"/>
    </location>
</feature>